<accession>A0A8J7FJ99</accession>
<evidence type="ECO:0000256" key="9">
    <source>
        <dbReference type="ARBA" id="ARBA00022884"/>
    </source>
</evidence>
<feature type="binding site" evidence="13">
    <location>
        <position position="278"/>
    </location>
    <ligand>
        <name>S-adenosyl-L-methionine</name>
        <dbReference type="ChEBI" id="CHEBI:59789"/>
    </ligand>
</feature>
<dbReference type="GO" id="GO:0070475">
    <property type="term" value="P:rRNA base methylation"/>
    <property type="evidence" value="ECO:0007669"/>
    <property type="project" value="TreeGrafter"/>
</dbReference>
<keyword evidence="4" id="KW-0963">Cytoplasm</keyword>
<dbReference type="InterPro" id="IPR049560">
    <property type="entry name" value="MeTrfase_RsmB-F_NOP2_cat"/>
</dbReference>
<dbReference type="EMBL" id="JADEYS010000019">
    <property type="protein sequence ID" value="MBE9398888.1"/>
    <property type="molecule type" value="Genomic_DNA"/>
</dbReference>
<keyword evidence="7 13" id="KW-0808">Transferase</keyword>
<sequence length="435" mass="49145">MNVNVRQLAAETLEPLLRHQGSLNAVLPEAAARCPERDRGLLRQLCYGTMRDFQQLNIIANKLLKRPFKVADFDIRALLLVGIYQLRSLRVPAHAAINETVEAAHGLKKSWAASLINGVLRRYQRETEAIEEKVLESELGRQNHPEWFIRKVQNNWPDHWQKIIDGNNDSDAPLTLRVNKQQISREDFLQALADEEIDATATPLSPQGVTLEEACDVTILPGYDDGWFSVQDEAAQLSAELLDLQPGQRVLDACAAPGGKLGHILEQEAELSHVDAVELEKRRTDRVYDNLARLKLEANLYIADASKDDWWDKHAYDRILLDAPCSATGVIRRHPDIKYLRKGEDIAALADIQLSILQNLWQMLAPGGKLLYATCSIFPQENERLIKRFVTQQNDAEHIPLSADWGVSRPYGRQLFAIPNSHDGFYYALLTKAVD</sequence>
<dbReference type="Gene3D" id="3.40.50.150">
    <property type="entry name" value="Vaccinia Virus protein VP39"/>
    <property type="match status" value="1"/>
</dbReference>
<dbReference type="PRINTS" id="PR02008">
    <property type="entry name" value="RCMTFAMILY"/>
</dbReference>
<evidence type="ECO:0000256" key="6">
    <source>
        <dbReference type="ARBA" id="ARBA00022603"/>
    </source>
</evidence>
<dbReference type="CDD" id="cd02440">
    <property type="entry name" value="AdoMet_MTases"/>
    <property type="match status" value="1"/>
</dbReference>
<evidence type="ECO:0000256" key="1">
    <source>
        <dbReference type="ARBA" id="ARBA00002724"/>
    </source>
</evidence>
<evidence type="ECO:0000256" key="5">
    <source>
        <dbReference type="ARBA" id="ARBA00022552"/>
    </source>
</evidence>
<evidence type="ECO:0000256" key="3">
    <source>
        <dbReference type="ARBA" id="ARBA00012140"/>
    </source>
</evidence>
<dbReference type="InterPro" id="IPR054728">
    <property type="entry name" value="RsmB-like_ferredoxin"/>
</dbReference>
<evidence type="ECO:0000256" key="10">
    <source>
        <dbReference type="ARBA" id="ARBA00030399"/>
    </source>
</evidence>
<dbReference type="GO" id="GO:0005829">
    <property type="term" value="C:cytosol"/>
    <property type="evidence" value="ECO:0007669"/>
    <property type="project" value="TreeGrafter"/>
</dbReference>
<keyword evidence="5" id="KW-0698">rRNA processing</keyword>
<evidence type="ECO:0000256" key="4">
    <source>
        <dbReference type="ARBA" id="ARBA00022490"/>
    </source>
</evidence>
<evidence type="ECO:0000256" key="2">
    <source>
        <dbReference type="ARBA" id="ARBA00004496"/>
    </source>
</evidence>
<comment type="similarity">
    <text evidence="13">Belongs to the class I-like SAM-binding methyltransferase superfamily. RsmB/NOP family.</text>
</comment>
<name>A0A8J7FJ99_9GAMM</name>
<dbReference type="InterPro" id="IPR006027">
    <property type="entry name" value="NusB_RsmB_TIM44"/>
</dbReference>
<gene>
    <name evidence="15" type="primary">rsmB</name>
    <name evidence="15" type="ORF">IOQ59_16630</name>
</gene>
<dbReference type="NCBIfam" id="TIGR00563">
    <property type="entry name" value="rsmB"/>
    <property type="match status" value="1"/>
</dbReference>
<dbReference type="AlphaFoldDB" id="A0A8J7FJ99"/>
<dbReference type="FunFam" id="3.40.50.150:FF:000022">
    <property type="entry name" value="Ribosomal RNA small subunit methyltransferase B"/>
    <property type="match status" value="1"/>
</dbReference>
<dbReference type="SUPFAM" id="SSF48013">
    <property type="entry name" value="NusB-like"/>
    <property type="match status" value="1"/>
</dbReference>
<comment type="subcellular location">
    <subcellularLocation>
        <location evidence="2">Cytoplasm</location>
    </subcellularLocation>
</comment>
<keyword evidence="6 13" id="KW-0489">Methyltransferase</keyword>
<dbReference type="Gene3D" id="1.10.287.730">
    <property type="entry name" value="Helix hairpin bin"/>
    <property type="match status" value="1"/>
</dbReference>
<dbReference type="NCBIfam" id="NF008149">
    <property type="entry name" value="PRK10901.1"/>
    <property type="match status" value="1"/>
</dbReference>
<dbReference type="GO" id="GO:0006355">
    <property type="term" value="P:regulation of DNA-templated transcription"/>
    <property type="evidence" value="ECO:0007669"/>
    <property type="project" value="InterPro"/>
</dbReference>
<dbReference type="EC" id="2.1.1.176" evidence="3"/>
<organism evidence="15 16">
    <name type="scientific">Pontibacterium sinense</name>
    <dbReference type="NCBI Taxonomy" id="2781979"/>
    <lineage>
        <taxon>Bacteria</taxon>
        <taxon>Pseudomonadati</taxon>
        <taxon>Pseudomonadota</taxon>
        <taxon>Gammaproteobacteria</taxon>
        <taxon>Oceanospirillales</taxon>
        <taxon>Oceanospirillaceae</taxon>
        <taxon>Pontibacterium</taxon>
    </lineage>
</organism>
<dbReference type="InterPro" id="IPR035926">
    <property type="entry name" value="NusB-like_sf"/>
</dbReference>
<evidence type="ECO:0000256" key="7">
    <source>
        <dbReference type="ARBA" id="ARBA00022679"/>
    </source>
</evidence>
<evidence type="ECO:0000313" key="16">
    <source>
        <dbReference type="Proteomes" id="UP000640333"/>
    </source>
</evidence>
<evidence type="ECO:0000256" key="13">
    <source>
        <dbReference type="PROSITE-ProRule" id="PRU01023"/>
    </source>
</evidence>
<dbReference type="InterPro" id="IPR023267">
    <property type="entry name" value="RCMT"/>
</dbReference>
<keyword evidence="16" id="KW-1185">Reference proteome</keyword>
<comment type="caution">
    <text evidence="15">The sequence shown here is derived from an EMBL/GenBank/DDBJ whole genome shotgun (WGS) entry which is preliminary data.</text>
</comment>
<dbReference type="InterPro" id="IPR001678">
    <property type="entry name" value="MeTrfase_RsmB-F_NOP2_dom"/>
</dbReference>
<evidence type="ECO:0000256" key="8">
    <source>
        <dbReference type="ARBA" id="ARBA00022691"/>
    </source>
</evidence>
<dbReference type="Pfam" id="PF22458">
    <property type="entry name" value="RsmF-B_ferredox"/>
    <property type="match status" value="1"/>
</dbReference>
<dbReference type="PROSITE" id="PS51686">
    <property type="entry name" value="SAM_MT_RSMB_NOP"/>
    <property type="match status" value="1"/>
</dbReference>
<comment type="function">
    <text evidence="1">Specifically methylates the cytosine at position 967 (m5C967) of 16S rRNA.</text>
</comment>
<evidence type="ECO:0000256" key="11">
    <source>
        <dbReference type="ARBA" id="ARBA00031088"/>
    </source>
</evidence>
<dbReference type="GO" id="GO:0003723">
    <property type="term" value="F:RNA binding"/>
    <property type="evidence" value="ECO:0007669"/>
    <property type="project" value="UniProtKB-UniRule"/>
</dbReference>
<feature type="binding site" evidence="13">
    <location>
        <position position="322"/>
    </location>
    <ligand>
        <name>S-adenosyl-L-methionine</name>
        <dbReference type="ChEBI" id="CHEBI:59789"/>
    </ligand>
</feature>
<dbReference type="SUPFAM" id="SSF53335">
    <property type="entry name" value="S-adenosyl-L-methionine-dependent methyltransferases"/>
    <property type="match status" value="1"/>
</dbReference>
<dbReference type="InterPro" id="IPR029063">
    <property type="entry name" value="SAM-dependent_MTases_sf"/>
</dbReference>
<evidence type="ECO:0000313" key="15">
    <source>
        <dbReference type="EMBL" id="MBE9398888.1"/>
    </source>
</evidence>
<keyword evidence="8 13" id="KW-0949">S-adenosyl-L-methionine</keyword>
<evidence type="ECO:0000256" key="12">
    <source>
        <dbReference type="ARBA" id="ARBA00047283"/>
    </source>
</evidence>
<proteinExistence type="inferred from homology"/>
<dbReference type="Gene3D" id="3.30.70.1170">
    <property type="entry name" value="Sun protein, domain 3"/>
    <property type="match status" value="1"/>
</dbReference>
<dbReference type="InterPro" id="IPR004573">
    <property type="entry name" value="rRNA_ssu_MeTfrase_B"/>
</dbReference>
<dbReference type="PANTHER" id="PTHR22807">
    <property type="entry name" value="NOP2 YEAST -RELATED NOL1/NOP2/FMU SUN DOMAIN-CONTAINING"/>
    <property type="match status" value="1"/>
</dbReference>
<dbReference type="Pfam" id="PF01189">
    <property type="entry name" value="Methyltr_RsmB-F"/>
    <property type="match status" value="1"/>
</dbReference>
<feature type="binding site" evidence="13">
    <location>
        <begin position="254"/>
        <end position="260"/>
    </location>
    <ligand>
        <name>S-adenosyl-L-methionine</name>
        <dbReference type="ChEBI" id="CHEBI:59789"/>
    </ligand>
</feature>
<feature type="active site" description="Nucleophile" evidence="13">
    <location>
        <position position="375"/>
    </location>
</feature>
<comment type="catalytic activity">
    <reaction evidence="12">
        <text>cytidine(967) in 16S rRNA + S-adenosyl-L-methionine = 5-methylcytidine(967) in 16S rRNA + S-adenosyl-L-homocysteine + H(+)</text>
        <dbReference type="Rhea" id="RHEA:42748"/>
        <dbReference type="Rhea" id="RHEA-COMP:10219"/>
        <dbReference type="Rhea" id="RHEA-COMP:10220"/>
        <dbReference type="ChEBI" id="CHEBI:15378"/>
        <dbReference type="ChEBI" id="CHEBI:57856"/>
        <dbReference type="ChEBI" id="CHEBI:59789"/>
        <dbReference type="ChEBI" id="CHEBI:74483"/>
        <dbReference type="ChEBI" id="CHEBI:82748"/>
        <dbReference type="EC" id="2.1.1.176"/>
    </reaction>
</comment>
<dbReference type="PANTHER" id="PTHR22807:SF61">
    <property type="entry name" value="NOL1_NOP2_SUN FAMILY PROTEIN _ ANTITERMINATION NUSB DOMAIN-CONTAINING PROTEIN"/>
    <property type="match status" value="1"/>
</dbReference>
<feature type="domain" description="SAM-dependent MTase RsmB/NOP-type" evidence="14">
    <location>
        <begin position="164"/>
        <end position="433"/>
    </location>
</feature>
<evidence type="ECO:0000259" key="14">
    <source>
        <dbReference type="PROSITE" id="PS51686"/>
    </source>
</evidence>
<dbReference type="GO" id="GO:0009383">
    <property type="term" value="F:rRNA (cytosine-C5-)-methyltransferase activity"/>
    <property type="evidence" value="ECO:0007669"/>
    <property type="project" value="TreeGrafter"/>
</dbReference>
<protein>
    <recommendedName>
        <fullName evidence="3">16S rRNA (cytosine(967)-C(5))-methyltransferase</fullName>
        <ecNumber evidence="3">2.1.1.176</ecNumber>
    </recommendedName>
    <alternativeName>
        <fullName evidence="10">16S rRNA m5C967 methyltransferase</fullName>
    </alternativeName>
    <alternativeName>
        <fullName evidence="11">rRNA (cytosine-C(5)-)-methyltransferase RsmB</fullName>
    </alternativeName>
</protein>
<reference evidence="15" key="1">
    <citation type="submission" date="2020-10" db="EMBL/GenBank/DDBJ databases">
        <title>Bacterium isolated from coastal waters sediment.</title>
        <authorList>
            <person name="Chen R.-J."/>
            <person name="Lu D.-C."/>
            <person name="Zhu K.-L."/>
            <person name="Du Z.-J."/>
        </authorList>
    </citation>
    <scope>NUCLEOTIDE SEQUENCE</scope>
    <source>
        <strain evidence="15">N1Y112</strain>
    </source>
</reference>
<comment type="caution">
    <text evidence="13">Lacks conserved residue(s) required for the propagation of feature annotation.</text>
</comment>
<dbReference type="Proteomes" id="UP000640333">
    <property type="component" value="Unassembled WGS sequence"/>
</dbReference>
<dbReference type="Gene3D" id="1.10.940.10">
    <property type="entry name" value="NusB-like"/>
    <property type="match status" value="1"/>
</dbReference>
<keyword evidence="9 13" id="KW-0694">RNA-binding</keyword>
<dbReference type="Pfam" id="PF01029">
    <property type="entry name" value="NusB"/>
    <property type="match status" value="1"/>
</dbReference>